<keyword evidence="3" id="KW-1185">Reference proteome</keyword>
<dbReference type="EMBL" id="CABPSK010000001">
    <property type="protein sequence ID" value="VVD90898.1"/>
    <property type="molecule type" value="Genomic_DNA"/>
</dbReference>
<proteinExistence type="predicted"/>
<reference evidence="2 3" key="1">
    <citation type="submission" date="2019-08" db="EMBL/GenBank/DDBJ databases">
        <authorList>
            <person name="Peeters C."/>
        </authorList>
    </citation>
    <scope>NUCLEOTIDE SEQUENCE [LARGE SCALE GENOMIC DNA]</scope>
    <source>
        <strain evidence="2 3">LMG 31114</strain>
    </source>
</reference>
<name>A0A5E4TW00_9BURK</name>
<sequence length="92" mass="9746">MAAALTRAPHRNETKQFRGFQTGLPLASPHTMRHPDSGAAMKTLLAMLALLLCLFLLEQADVPSAQADECGNLAPDQTLQCAAYGAGNVVPE</sequence>
<dbReference type="AlphaFoldDB" id="A0A5E4TW00"/>
<dbReference type="Proteomes" id="UP000366945">
    <property type="component" value="Unassembled WGS sequence"/>
</dbReference>
<gene>
    <name evidence="2" type="ORF">PPN31114_01653</name>
</gene>
<protein>
    <submittedName>
        <fullName evidence="2">Uncharacterized protein</fullName>
    </submittedName>
</protein>
<evidence type="ECO:0000313" key="2">
    <source>
        <dbReference type="EMBL" id="VVD90898.1"/>
    </source>
</evidence>
<organism evidence="2 3">
    <name type="scientific">Pandoraea pneumonica</name>
    <dbReference type="NCBI Taxonomy" id="2508299"/>
    <lineage>
        <taxon>Bacteria</taxon>
        <taxon>Pseudomonadati</taxon>
        <taxon>Pseudomonadota</taxon>
        <taxon>Betaproteobacteria</taxon>
        <taxon>Burkholderiales</taxon>
        <taxon>Burkholderiaceae</taxon>
        <taxon>Pandoraea</taxon>
    </lineage>
</organism>
<accession>A0A5E4TW00</accession>
<evidence type="ECO:0000313" key="3">
    <source>
        <dbReference type="Proteomes" id="UP000366945"/>
    </source>
</evidence>
<evidence type="ECO:0000256" key="1">
    <source>
        <dbReference type="SAM" id="MobiDB-lite"/>
    </source>
</evidence>
<feature type="region of interest" description="Disordered" evidence="1">
    <location>
        <begin position="1"/>
        <end position="31"/>
    </location>
</feature>